<gene>
    <name evidence="5" type="ORF">EDB92DRAFT_1945526</name>
</gene>
<evidence type="ECO:0000259" key="3">
    <source>
        <dbReference type="Pfam" id="PF14304"/>
    </source>
</evidence>
<dbReference type="PANTHER" id="PTHR45735:SF2">
    <property type="entry name" value="CLEAVAGE STIMULATION FACTOR SUBUNIT 2"/>
    <property type="match status" value="1"/>
</dbReference>
<dbReference type="Gene3D" id="1.10.20.70">
    <property type="entry name" value="Transcription termination and cleavage factor, C-terminal domain"/>
    <property type="match status" value="1"/>
</dbReference>
<evidence type="ECO:0000259" key="4">
    <source>
        <dbReference type="Pfam" id="PF14327"/>
    </source>
</evidence>
<name>A0AAD4LI63_9AGAM</name>
<evidence type="ECO:0000313" key="6">
    <source>
        <dbReference type="Proteomes" id="UP001201163"/>
    </source>
</evidence>
<dbReference type="InterPro" id="IPR026896">
    <property type="entry name" value="CSTF_C"/>
</dbReference>
<dbReference type="EMBL" id="JAKELL010000024">
    <property type="protein sequence ID" value="KAH8991965.1"/>
    <property type="molecule type" value="Genomic_DNA"/>
</dbReference>
<sequence>MSSTIQLPEDQLIELLLQLRKTAPDQAKAILNSQPQITYALVALMVKMGVIDIPIFQQTLATFAPQQNGTQPPLIPAIPPHLQAQNSRNGAPQFATPPPGAYAITTPHAGPAAYPQYTAGSEGHPLPAGHYGVPAPPQTTGQNIPAALAAIPESQREVVLKLVNMSPEEIAILPPNERASVIQLRASLGIH</sequence>
<dbReference type="InterPro" id="IPR038192">
    <property type="entry name" value="CSTF_C_sf"/>
</dbReference>
<dbReference type="Gene3D" id="1.25.40.630">
    <property type="match status" value="1"/>
</dbReference>
<comment type="subcellular location">
    <subcellularLocation>
        <location evidence="1">Nucleus</location>
    </subcellularLocation>
</comment>
<dbReference type="InterPro" id="IPR025742">
    <property type="entry name" value="CSTF2_hinge"/>
</dbReference>
<reference evidence="5" key="1">
    <citation type="submission" date="2022-01" db="EMBL/GenBank/DDBJ databases">
        <title>Comparative genomics reveals a dynamic genome evolution in the ectomycorrhizal milk-cap (Lactarius) mushrooms.</title>
        <authorList>
            <consortium name="DOE Joint Genome Institute"/>
            <person name="Lebreton A."/>
            <person name="Tang N."/>
            <person name="Kuo A."/>
            <person name="LaButti K."/>
            <person name="Drula E."/>
            <person name="Barry K."/>
            <person name="Clum A."/>
            <person name="Lipzen A."/>
            <person name="Mousain D."/>
            <person name="Ng V."/>
            <person name="Wang R."/>
            <person name="Wang X."/>
            <person name="Dai Y."/>
            <person name="Henrissat B."/>
            <person name="Grigoriev I.V."/>
            <person name="Guerin-Laguette A."/>
            <person name="Yu F."/>
            <person name="Martin F.M."/>
        </authorList>
    </citation>
    <scope>NUCLEOTIDE SEQUENCE</scope>
    <source>
        <strain evidence="5">QP</strain>
    </source>
</reference>
<evidence type="ECO:0000313" key="5">
    <source>
        <dbReference type="EMBL" id="KAH8991965.1"/>
    </source>
</evidence>
<keyword evidence="6" id="KW-1185">Reference proteome</keyword>
<dbReference type="GO" id="GO:0031124">
    <property type="term" value="P:mRNA 3'-end processing"/>
    <property type="evidence" value="ECO:0007669"/>
    <property type="project" value="InterPro"/>
</dbReference>
<dbReference type="Proteomes" id="UP001201163">
    <property type="component" value="Unassembled WGS sequence"/>
</dbReference>
<proteinExistence type="predicted"/>
<evidence type="ECO:0000256" key="1">
    <source>
        <dbReference type="ARBA" id="ARBA00004123"/>
    </source>
</evidence>
<dbReference type="PANTHER" id="PTHR45735">
    <property type="entry name" value="CLEAVAGE STIMULATION FACTOR SUBUNIT 2"/>
    <property type="match status" value="1"/>
</dbReference>
<dbReference type="Pfam" id="PF14304">
    <property type="entry name" value="CSTF_C"/>
    <property type="match status" value="1"/>
</dbReference>
<dbReference type="GO" id="GO:0003729">
    <property type="term" value="F:mRNA binding"/>
    <property type="evidence" value="ECO:0007669"/>
    <property type="project" value="TreeGrafter"/>
</dbReference>
<keyword evidence="2" id="KW-0539">Nucleus</keyword>
<feature type="domain" description="Cleavage stimulation factor subunit 2 hinge" evidence="4">
    <location>
        <begin position="6"/>
        <end position="59"/>
    </location>
</feature>
<evidence type="ECO:0008006" key="7">
    <source>
        <dbReference type="Google" id="ProtNLM"/>
    </source>
</evidence>
<organism evidence="5 6">
    <name type="scientific">Lactarius akahatsu</name>
    <dbReference type="NCBI Taxonomy" id="416441"/>
    <lineage>
        <taxon>Eukaryota</taxon>
        <taxon>Fungi</taxon>
        <taxon>Dikarya</taxon>
        <taxon>Basidiomycota</taxon>
        <taxon>Agaricomycotina</taxon>
        <taxon>Agaricomycetes</taxon>
        <taxon>Russulales</taxon>
        <taxon>Russulaceae</taxon>
        <taxon>Lactarius</taxon>
    </lineage>
</organism>
<feature type="domain" description="Transcription termination and cleavage factor C-terminal" evidence="3">
    <location>
        <begin position="164"/>
        <end position="186"/>
    </location>
</feature>
<protein>
    <recommendedName>
        <fullName evidence="7">Cleavage stimulation factor subunit 2</fullName>
    </recommendedName>
</protein>
<dbReference type="Pfam" id="PF14327">
    <property type="entry name" value="CSTF2_hinge"/>
    <property type="match status" value="1"/>
</dbReference>
<dbReference type="AlphaFoldDB" id="A0AAD4LI63"/>
<accession>A0AAD4LI63</accession>
<dbReference type="GO" id="GO:0005847">
    <property type="term" value="C:mRNA cleavage and polyadenylation specificity factor complex"/>
    <property type="evidence" value="ECO:0007669"/>
    <property type="project" value="TreeGrafter"/>
</dbReference>
<comment type="caution">
    <text evidence="5">The sequence shown here is derived from an EMBL/GenBank/DDBJ whole genome shotgun (WGS) entry which is preliminary data.</text>
</comment>
<evidence type="ECO:0000256" key="2">
    <source>
        <dbReference type="ARBA" id="ARBA00023242"/>
    </source>
</evidence>